<dbReference type="Proteomes" id="UP000551501">
    <property type="component" value="Unassembled WGS sequence"/>
</dbReference>
<dbReference type="GO" id="GO:0003677">
    <property type="term" value="F:DNA binding"/>
    <property type="evidence" value="ECO:0007669"/>
    <property type="project" value="UniProtKB-UniRule"/>
</dbReference>
<comment type="caution">
    <text evidence="6">The sequence shown here is derived from an EMBL/GenBank/DDBJ whole genome shotgun (WGS) entry which is preliminary data.</text>
</comment>
<dbReference type="SUPFAM" id="SSF48498">
    <property type="entry name" value="Tetracyclin repressor-like, C-terminal domain"/>
    <property type="match status" value="1"/>
</dbReference>
<dbReference type="PROSITE" id="PS50977">
    <property type="entry name" value="HTH_TETR_2"/>
    <property type="match status" value="1"/>
</dbReference>
<evidence type="ECO:0000256" key="3">
    <source>
        <dbReference type="ARBA" id="ARBA00023163"/>
    </source>
</evidence>
<organism evidence="6 7">
    <name type="scientific">Gordonia humi</name>
    <dbReference type="NCBI Taxonomy" id="686429"/>
    <lineage>
        <taxon>Bacteria</taxon>
        <taxon>Bacillati</taxon>
        <taxon>Actinomycetota</taxon>
        <taxon>Actinomycetes</taxon>
        <taxon>Mycobacteriales</taxon>
        <taxon>Gordoniaceae</taxon>
        <taxon>Gordonia</taxon>
    </lineage>
</organism>
<dbReference type="Pfam" id="PF00440">
    <property type="entry name" value="TetR_N"/>
    <property type="match status" value="1"/>
</dbReference>
<name>A0A840FCP0_9ACTN</name>
<dbReference type="AlphaFoldDB" id="A0A840FCP0"/>
<keyword evidence="3" id="KW-0804">Transcription</keyword>
<reference evidence="6 7" key="1">
    <citation type="submission" date="2020-08" db="EMBL/GenBank/DDBJ databases">
        <title>Sequencing the genomes of 1000 actinobacteria strains.</title>
        <authorList>
            <person name="Klenk H.-P."/>
        </authorList>
    </citation>
    <scope>NUCLEOTIDE SEQUENCE [LARGE SCALE GENOMIC DNA]</scope>
    <source>
        <strain evidence="6 7">DSM 45298</strain>
    </source>
</reference>
<keyword evidence="2 4" id="KW-0238">DNA-binding</keyword>
<dbReference type="Gene3D" id="1.10.357.10">
    <property type="entry name" value="Tetracycline Repressor, domain 2"/>
    <property type="match status" value="1"/>
</dbReference>
<evidence type="ECO:0000256" key="4">
    <source>
        <dbReference type="PROSITE-ProRule" id="PRU00335"/>
    </source>
</evidence>
<evidence type="ECO:0000313" key="6">
    <source>
        <dbReference type="EMBL" id="MBB4137880.1"/>
    </source>
</evidence>
<evidence type="ECO:0000313" key="7">
    <source>
        <dbReference type="Proteomes" id="UP000551501"/>
    </source>
</evidence>
<dbReference type="RefSeq" id="WP_183372708.1">
    <property type="nucleotide sequence ID" value="NZ_BAABHL010000001.1"/>
</dbReference>
<dbReference type="InterPro" id="IPR036271">
    <property type="entry name" value="Tet_transcr_reg_TetR-rel_C_sf"/>
</dbReference>
<gene>
    <name evidence="6" type="ORF">BKA16_004432</name>
</gene>
<keyword evidence="1" id="KW-0805">Transcription regulation</keyword>
<dbReference type="InterPro" id="IPR009057">
    <property type="entry name" value="Homeodomain-like_sf"/>
</dbReference>
<dbReference type="EMBL" id="JACIFP010000001">
    <property type="protein sequence ID" value="MBB4137880.1"/>
    <property type="molecule type" value="Genomic_DNA"/>
</dbReference>
<dbReference type="InterPro" id="IPR054156">
    <property type="entry name" value="YxaF_TetR_C"/>
</dbReference>
<feature type="domain" description="HTH tetR-type" evidence="5">
    <location>
        <begin position="2"/>
        <end position="62"/>
    </location>
</feature>
<accession>A0A840FCP0</accession>
<dbReference type="SUPFAM" id="SSF46689">
    <property type="entry name" value="Homeodomain-like"/>
    <property type="match status" value="1"/>
</dbReference>
<dbReference type="PANTHER" id="PTHR47506:SF3">
    <property type="entry name" value="HTH-TYPE TRANSCRIPTIONAL REGULATOR LMRA"/>
    <property type="match status" value="1"/>
</dbReference>
<dbReference type="Pfam" id="PF21993">
    <property type="entry name" value="TetR_C_13_2"/>
    <property type="match status" value="1"/>
</dbReference>
<evidence type="ECO:0000256" key="2">
    <source>
        <dbReference type="ARBA" id="ARBA00023125"/>
    </source>
</evidence>
<dbReference type="InterPro" id="IPR001647">
    <property type="entry name" value="HTH_TetR"/>
</dbReference>
<keyword evidence="7" id="KW-1185">Reference proteome</keyword>
<evidence type="ECO:0000259" key="5">
    <source>
        <dbReference type="PROSITE" id="PS50977"/>
    </source>
</evidence>
<protein>
    <submittedName>
        <fullName evidence="6">AcrR family transcriptional regulator</fullName>
    </submittedName>
</protein>
<proteinExistence type="predicted"/>
<dbReference type="PANTHER" id="PTHR47506">
    <property type="entry name" value="TRANSCRIPTIONAL REGULATORY PROTEIN"/>
    <property type="match status" value="1"/>
</dbReference>
<sequence length="183" mass="19080">MTSPRARMVAEAADLIARNGVAATSIGDVLKAAEAPRGSVYHHFPGGRSEVLAEAVLLASENIDEGLSEAAHSSPAYLVADIAAMWRRTLTESDFTAGSTVSAAARARGTDPGIADIAARAYTRWEEMLAASLRSTGADAQRARSLAVTILAAVDGAVTLCRAHRSLEPLDLVAEQIASLLEP</sequence>
<evidence type="ECO:0000256" key="1">
    <source>
        <dbReference type="ARBA" id="ARBA00023015"/>
    </source>
</evidence>
<feature type="DNA-binding region" description="H-T-H motif" evidence="4">
    <location>
        <begin position="25"/>
        <end position="44"/>
    </location>
</feature>